<sequence>MYTLFPASFSVVRMSNLGSPSNQRITSPSTTTIGSHAIDRRTSLQRLPRMKTLFQTLASSKHHKLFYKKLLDGLADVSERIYGLKIRVWLHRAYRYKKEPPPWFEELLEKLTVCFSGEELQFVETIYHKVIKLQVDFYSTQPIIQNTIDLG</sequence>
<dbReference type="EMBL" id="OX465077">
    <property type="protein sequence ID" value="CAI9266584.1"/>
    <property type="molecule type" value="Genomic_DNA"/>
</dbReference>
<evidence type="ECO:0000313" key="1">
    <source>
        <dbReference type="EMBL" id="CAI9266584.1"/>
    </source>
</evidence>
<name>A0AA35UXR8_LACSI</name>
<evidence type="ECO:0000313" key="2">
    <source>
        <dbReference type="Proteomes" id="UP001177003"/>
    </source>
</evidence>
<keyword evidence="2" id="KW-1185">Reference proteome</keyword>
<organism evidence="1 2">
    <name type="scientific">Lactuca saligna</name>
    <name type="common">Willowleaf lettuce</name>
    <dbReference type="NCBI Taxonomy" id="75948"/>
    <lineage>
        <taxon>Eukaryota</taxon>
        <taxon>Viridiplantae</taxon>
        <taxon>Streptophyta</taxon>
        <taxon>Embryophyta</taxon>
        <taxon>Tracheophyta</taxon>
        <taxon>Spermatophyta</taxon>
        <taxon>Magnoliopsida</taxon>
        <taxon>eudicotyledons</taxon>
        <taxon>Gunneridae</taxon>
        <taxon>Pentapetalae</taxon>
        <taxon>asterids</taxon>
        <taxon>campanulids</taxon>
        <taxon>Asterales</taxon>
        <taxon>Asteraceae</taxon>
        <taxon>Cichorioideae</taxon>
        <taxon>Cichorieae</taxon>
        <taxon>Lactucinae</taxon>
        <taxon>Lactuca</taxon>
    </lineage>
</organism>
<accession>A0AA35UXR8</accession>
<proteinExistence type="predicted"/>
<reference evidence="1" key="1">
    <citation type="submission" date="2023-04" db="EMBL/GenBank/DDBJ databases">
        <authorList>
            <person name="Vijverberg K."/>
            <person name="Xiong W."/>
            <person name="Schranz E."/>
        </authorList>
    </citation>
    <scope>NUCLEOTIDE SEQUENCE</scope>
</reference>
<protein>
    <submittedName>
        <fullName evidence="1">Uncharacterized protein</fullName>
    </submittedName>
</protein>
<dbReference type="Proteomes" id="UP001177003">
    <property type="component" value="Chromosome 1"/>
</dbReference>
<dbReference type="AlphaFoldDB" id="A0AA35UXR8"/>
<gene>
    <name evidence="1" type="ORF">LSALG_LOCUS7134</name>
</gene>